<comment type="caution">
    <text evidence="1">The sequence shown here is derived from an EMBL/GenBank/DDBJ whole genome shotgun (WGS) entry which is preliminary data.</text>
</comment>
<organism evidence="1 2">
    <name type="scientific">Arthrobacter psychrochitiniphilus</name>
    <dbReference type="NCBI Taxonomy" id="291045"/>
    <lineage>
        <taxon>Bacteria</taxon>
        <taxon>Bacillati</taxon>
        <taxon>Actinomycetota</taxon>
        <taxon>Actinomycetes</taxon>
        <taxon>Micrococcales</taxon>
        <taxon>Micrococcaceae</taxon>
        <taxon>Arthrobacter</taxon>
    </lineage>
</organism>
<name>A0A2V3DUA2_9MICC</name>
<protein>
    <submittedName>
        <fullName evidence="1">Uncharacterized protein</fullName>
    </submittedName>
</protein>
<evidence type="ECO:0000313" key="1">
    <source>
        <dbReference type="EMBL" id="PXA66752.1"/>
    </source>
</evidence>
<dbReference type="Proteomes" id="UP000246303">
    <property type="component" value="Unassembled WGS sequence"/>
</dbReference>
<evidence type="ECO:0000313" key="2">
    <source>
        <dbReference type="Proteomes" id="UP000246303"/>
    </source>
</evidence>
<accession>A0A2V3DUA2</accession>
<reference evidence="1 2" key="1">
    <citation type="submission" date="2018-05" db="EMBL/GenBank/DDBJ databases">
        <title>Genetic diversity of glacier-inhabiting Cryobacterium bacteria in China and description of Cryobacterium mengkeensis sp. nov. and Arthrobacter glacialis sp. nov.</title>
        <authorList>
            <person name="Liu Q."/>
            <person name="Xin Y.-H."/>
        </authorList>
    </citation>
    <scope>NUCLEOTIDE SEQUENCE [LARGE SCALE GENOMIC DNA]</scope>
    <source>
        <strain evidence="1 2">GP3</strain>
    </source>
</reference>
<dbReference type="AlphaFoldDB" id="A0A2V3DUA2"/>
<sequence length="211" mass="22576">MVGKGEDMGSWQDTFADWAQAWAASQDLAATVEGSTVLFGNQHVMVWPGQDIEAQITVLAQGSELVLITEDAAETTTYALSKGLVATSRAVLLQAQTDNLDLAPHLPAEANLAEAPMENYDLVELAVFDHPVGRGRLSTADELAVVAELSVDEGYEDQLPVFENAIVAGLGDEAFAHGADTLYLVAGEEQAQRFAAVDGWSRVAQILSFRK</sequence>
<gene>
    <name evidence="1" type="ORF">CVS29_04050</name>
</gene>
<proteinExistence type="predicted"/>
<keyword evidence="2" id="KW-1185">Reference proteome</keyword>
<dbReference type="EMBL" id="QHLZ01000002">
    <property type="protein sequence ID" value="PXA66752.1"/>
    <property type="molecule type" value="Genomic_DNA"/>
</dbReference>